<feature type="compositionally biased region" description="Basic and acidic residues" evidence="1">
    <location>
        <begin position="69"/>
        <end position="91"/>
    </location>
</feature>
<evidence type="ECO:0000313" key="3">
    <source>
        <dbReference type="Proteomes" id="UP001153269"/>
    </source>
</evidence>
<dbReference type="Proteomes" id="UP001153269">
    <property type="component" value="Unassembled WGS sequence"/>
</dbReference>
<dbReference type="EMBL" id="CADEAL010004226">
    <property type="protein sequence ID" value="CAB1454823.1"/>
    <property type="molecule type" value="Genomic_DNA"/>
</dbReference>
<organism evidence="2 3">
    <name type="scientific">Pleuronectes platessa</name>
    <name type="common">European plaice</name>
    <dbReference type="NCBI Taxonomy" id="8262"/>
    <lineage>
        <taxon>Eukaryota</taxon>
        <taxon>Metazoa</taxon>
        <taxon>Chordata</taxon>
        <taxon>Craniata</taxon>
        <taxon>Vertebrata</taxon>
        <taxon>Euteleostomi</taxon>
        <taxon>Actinopterygii</taxon>
        <taxon>Neopterygii</taxon>
        <taxon>Teleostei</taxon>
        <taxon>Neoteleostei</taxon>
        <taxon>Acanthomorphata</taxon>
        <taxon>Carangaria</taxon>
        <taxon>Pleuronectiformes</taxon>
        <taxon>Pleuronectoidei</taxon>
        <taxon>Pleuronectidae</taxon>
        <taxon>Pleuronectes</taxon>
    </lineage>
</organism>
<keyword evidence="3" id="KW-1185">Reference proteome</keyword>
<gene>
    <name evidence="2" type="ORF">PLEPLA_LOCUS42590</name>
</gene>
<protein>
    <submittedName>
        <fullName evidence="2">Uncharacterized protein</fullName>
    </submittedName>
</protein>
<feature type="compositionally biased region" description="Basic and acidic residues" evidence="1">
    <location>
        <begin position="19"/>
        <end position="32"/>
    </location>
</feature>
<accession>A0A9N7VT84</accession>
<comment type="caution">
    <text evidence="2">The sequence shown here is derived from an EMBL/GenBank/DDBJ whole genome shotgun (WGS) entry which is preliminary data.</text>
</comment>
<evidence type="ECO:0000313" key="2">
    <source>
        <dbReference type="EMBL" id="CAB1454823.1"/>
    </source>
</evidence>
<sequence length="156" mass="17233">MVEVVQQVIRFLLDTGNREETPGRARTQRDVLSHQGTTQDPPGGAGRRLCGKGRDLHHRLTIGLGLDVSAHEDKTEPHVQSDRSTPRDERPAAGAQNGLLGKHKRIKLMGSGQREKPQDPNDCSSAEEFGFHLQIPCVSTDSEPISCNKEVRVRQL</sequence>
<dbReference type="AlphaFoldDB" id="A0A9N7VT84"/>
<feature type="region of interest" description="Disordered" evidence="1">
    <location>
        <begin position="66"/>
        <end position="127"/>
    </location>
</feature>
<name>A0A9N7VT84_PLEPL</name>
<reference evidence="2" key="1">
    <citation type="submission" date="2020-03" db="EMBL/GenBank/DDBJ databases">
        <authorList>
            <person name="Weist P."/>
        </authorList>
    </citation>
    <scope>NUCLEOTIDE SEQUENCE</scope>
</reference>
<feature type="region of interest" description="Disordered" evidence="1">
    <location>
        <begin position="19"/>
        <end position="52"/>
    </location>
</feature>
<evidence type="ECO:0000256" key="1">
    <source>
        <dbReference type="SAM" id="MobiDB-lite"/>
    </source>
</evidence>
<proteinExistence type="predicted"/>